<evidence type="ECO:0000313" key="3">
    <source>
        <dbReference type="Proteomes" id="UP000018680"/>
    </source>
</evidence>
<keyword evidence="1" id="KW-1133">Transmembrane helix</keyword>
<dbReference type="KEGG" id="slr:L21SP2_3030"/>
<reference evidence="2 3" key="1">
    <citation type="journal article" date="2015" name="Stand. Genomic Sci.">
        <title>Complete genome sequence and description of Salinispira pacifica gen. nov., sp. nov., a novel spirochaete isolated form a hypersaline microbial mat.</title>
        <authorList>
            <person name="Ben Hania W."/>
            <person name="Joseph M."/>
            <person name="Schumann P."/>
            <person name="Bunk B."/>
            <person name="Fiebig A."/>
            <person name="Sproer C."/>
            <person name="Klenk H.P."/>
            <person name="Fardeau M.L."/>
            <person name="Spring S."/>
        </authorList>
    </citation>
    <scope>NUCLEOTIDE SEQUENCE [LARGE SCALE GENOMIC DNA]</scope>
    <source>
        <strain evidence="2 3">L21-RPul-D2</strain>
    </source>
</reference>
<evidence type="ECO:0000256" key="1">
    <source>
        <dbReference type="SAM" id="Phobius"/>
    </source>
</evidence>
<organism evidence="2 3">
    <name type="scientific">Salinispira pacifica</name>
    <dbReference type="NCBI Taxonomy" id="1307761"/>
    <lineage>
        <taxon>Bacteria</taxon>
        <taxon>Pseudomonadati</taxon>
        <taxon>Spirochaetota</taxon>
        <taxon>Spirochaetia</taxon>
        <taxon>Spirochaetales</taxon>
        <taxon>Spirochaetaceae</taxon>
        <taxon>Salinispira</taxon>
    </lineage>
</organism>
<dbReference type="RefSeq" id="WP_024269271.1">
    <property type="nucleotide sequence ID" value="NC_023035.1"/>
</dbReference>
<name>V5WLD3_9SPIO</name>
<keyword evidence="1" id="KW-0472">Membrane</keyword>
<dbReference type="EMBL" id="CP006939">
    <property type="protein sequence ID" value="AHC16374.1"/>
    <property type="molecule type" value="Genomic_DNA"/>
</dbReference>
<dbReference type="HOGENOM" id="CLU_2525879_0_0_12"/>
<accession>V5WLD3</accession>
<proteinExistence type="predicted"/>
<feature type="transmembrane region" description="Helical" evidence="1">
    <location>
        <begin position="73"/>
        <end position="91"/>
    </location>
</feature>
<evidence type="ECO:0000313" key="2">
    <source>
        <dbReference type="EMBL" id="AHC16374.1"/>
    </source>
</evidence>
<sequence>MSRLLLLIVIGLVAGLVVGYFIFAQIGGEYIPVKTIIALGANEDPANLSEAIQSLGNSIQNIILDIETIRRNILISGLVGAIAGALLFGLARGRKS</sequence>
<dbReference type="AlphaFoldDB" id="V5WLD3"/>
<gene>
    <name evidence="2" type="ORF">L21SP2_3030</name>
</gene>
<protein>
    <submittedName>
        <fullName evidence="2">Uncharacterized protein</fullName>
    </submittedName>
</protein>
<keyword evidence="3" id="KW-1185">Reference proteome</keyword>
<keyword evidence="1" id="KW-0812">Transmembrane</keyword>
<dbReference type="Proteomes" id="UP000018680">
    <property type="component" value="Chromosome"/>
</dbReference>